<protein>
    <submittedName>
        <fullName evidence="2">Uncharacterized protein</fullName>
    </submittedName>
</protein>
<gene>
    <name evidence="2" type="ORF">LODBEIA_P32140</name>
</gene>
<dbReference type="GeneID" id="92208410"/>
<sequence>MFRSQSISNINEKKPAATKFFNAFRRKELKNRFSLSDLRVSQDNTPQKLAPSSTNSLNHHSAETDRAGSKLSRSLKRLSLINASPLTDELFDNTSIDIESVSSYDSNKENYTCAPSHVHAESASHLPPPSLSKTASPVTTSTSAFASQSPSQATPTSTATTTTTMANNNNRKRIHRTTNVKDLHEFISQISSEHGETKPPVSSQKSVEWEYQEMEKLNDLLSNSATTNQLEPLTTEITMIESMVFLKTHWMSRPRSNDDAADARLKLFVPELGNINYSHALKVEQYHWDEEEDDGEDHDLRLVY</sequence>
<proteinExistence type="predicted"/>
<feature type="compositionally biased region" description="Polar residues" evidence="1">
    <location>
        <begin position="131"/>
        <end position="145"/>
    </location>
</feature>
<feature type="compositionally biased region" description="Polar residues" evidence="1">
    <location>
        <begin position="39"/>
        <end position="59"/>
    </location>
</feature>
<dbReference type="EMBL" id="OZ022408">
    <property type="protein sequence ID" value="CAK9438990.1"/>
    <property type="molecule type" value="Genomic_DNA"/>
</dbReference>
<evidence type="ECO:0000313" key="2">
    <source>
        <dbReference type="EMBL" id="CAK9438990.1"/>
    </source>
</evidence>
<feature type="compositionally biased region" description="Low complexity" evidence="1">
    <location>
        <begin position="146"/>
        <end position="169"/>
    </location>
</feature>
<accession>A0ABP0ZP41</accession>
<feature type="region of interest" description="Disordered" evidence="1">
    <location>
        <begin position="39"/>
        <end position="71"/>
    </location>
</feature>
<evidence type="ECO:0000256" key="1">
    <source>
        <dbReference type="SAM" id="MobiDB-lite"/>
    </source>
</evidence>
<organism evidence="2 3">
    <name type="scientific">Lodderomyces beijingensis</name>
    <dbReference type="NCBI Taxonomy" id="1775926"/>
    <lineage>
        <taxon>Eukaryota</taxon>
        <taxon>Fungi</taxon>
        <taxon>Dikarya</taxon>
        <taxon>Ascomycota</taxon>
        <taxon>Saccharomycotina</taxon>
        <taxon>Pichiomycetes</taxon>
        <taxon>Debaryomycetaceae</taxon>
        <taxon>Candida/Lodderomyces clade</taxon>
        <taxon>Lodderomyces</taxon>
    </lineage>
</organism>
<dbReference type="Proteomes" id="UP001497383">
    <property type="component" value="Chromosome 4"/>
</dbReference>
<name>A0ABP0ZP41_9ASCO</name>
<dbReference type="RefSeq" id="XP_066830152.1">
    <property type="nucleotide sequence ID" value="XM_066973300.1"/>
</dbReference>
<feature type="region of interest" description="Disordered" evidence="1">
    <location>
        <begin position="118"/>
        <end position="179"/>
    </location>
</feature>
<reference evidence="2 3" key="1">
    <citation type="submission" date="2024-03" db="EMBL/GenBank/DDBJ databases">
        <authorList>
            <person name="Brejova B."/>
        </authorList>
    </citation>
    <scope>NUCLEOTIDE SEQUENCE [LARGE SCALE GENOMIC DNA]</scope>
    <source>
        <strain evidence="2 3">CBS 14171</strain>
    </source>
</reference>
<keyword evidence="3" id="KW-1185">Reference proteome</keyword>
<evidence type="ECO:0000313" key="3">
    <source>
        <dbReference type="Proteomes" id="UP001497383"/>
    </source>
</evidence>